<dbReference type="InterPro" id="IPR005024">
    <property type="entry name" value="Snf7_fam"/>
</dbReference>
<dbReference type="PANTHER" id="PTHR22761">
    <property type="entry name" value="CHARGED MULTIVESICULAR BODY PROTEIN"/>
    <property type="match status" value="1"/>
</dbReference>
<dbReference type="EMBL" id="MU151053">
    <property type="protein sequence ID" value="KAF9454637.1"/>
    <property type="molecule type" value="Genomic_DNA"/>
</dbReference>
<dbReference type="OrthoDB" id="10250120at2759"/>
<name>A0A9P5XNA8_9AGAR</name>
<evidence type="ECO:0000313" key="2">
    <source>
        <dbReference type="Proteomes" id="UP000807342"/>
    </source>
</evidence>
<dbReference type="GO" id="GO:0000815">
    <property type="term" value="C:ESCRT III complex"/>
    <property type="evidence" value="ECO:0007669"/>
    <property type="project" value="TreeGrafter"/>
</dbReference>
<dbReference type="Pfam" id="PF03357">
    <property type="entry name" value="Snf7"/>
    <property type="match status" value="1"/>
</dbReference>
<gene>
    <name evidence="1" type="ORF">P691DRAFT_754563</name>
</gene>
<dbReference type="GO" id="GO:0006900">
    <property type="term" value="P:vesicle budding from membrane"/>
    <property type="evidence" value="ECO:0007669"/>
    <property type="project" value="TreeGrafter"/>
</dbReference>
<proteinExistence type="predicted"/>
<keyword evidence="2" id="KW-1185">Reference proteome</keyword>
<organism evidence="1 2">
    <name type="scientific">Macrolepiota fuliginosa MF-IS2</name>
    <dbReference type="NCBI Taxonomy" id="1400762"/>
    <lineage>
        <taxon>Eukaryota</taxon>
        <taxon>Fungi</taxon>
        <taxon>Dikarya</taxon>
        <taxon>Basidiomycota</taxon>
        <taxon>Agaricomycotina</taxon>
        <taxon>Agaricomycetes</taxon>
        <taxon>Agaricomycetidae</taxon>
        <taxon>Agaricales</taxon>
        <taxon>Agaricineae</taxon>
        <taxon>Agaricaceae</taxon>
        <taxon>Macrolepiota</taxon>
    </lineage>
</organism>
<dbReference type="AlphaFoldDB" id="A0A9P5XNA8"/>
<sequence length="445" mass="49966">MDIFSNTSRARLQALYSDFSRQKQSNPTAFQANVEWWRKALESLVDSGVQQTGTGSIGSRLVLQANRALLDCLRLEKVGKPLAMGAVINDLRSRKILISLHKFMASKTSIYDAGWLPYRIASFVVGRPLWWALEQVGIVGDEGVLTSISHSQKETDWWGEYVFVEHVERAADAVLSLQESKTTGPADALYTLDGFRKSFASVFDASNDSLHEVDTRIILKYLERERRVLVLDTEVVKFIDSTTPHDERIITTVDRGILELKSAISNMQRQVDGIHRKMDEYTNKATTALQQKWKSLALSYLKSRKQLEDLRNKRLVSLSTLESTMLSIETAAGDIQIMKTYETSTATLRAVLSHPSLQRENIDKTMDALAEANQDAREIDNVFRTDGDVAVGVDNDDDDIEEELQALVKGIEDERSAQRLQNSQVPSILPAVDEPVKVKVLLPPN</sequence>
<comment type="caution">
    <text evidence="1">The sequence shown here is derived from an EMBL/GenBank/DDBJ whole genome shotgun (WGS) entry which is preliminary data.</text>
</comment>
<dbReference type="Proteomes" id="UP000807342">
    <property type="component" value="Unassembled WGS sequence"/>
</dbReference>
<evidence type="ECO:0008006" key="3">
    <source>
        <dbReference type="Google" id="ProtNLM"/>
    </source>
</evidence>
<reference evidence="1" key="1">
    <citation type="submission" date="2020-11" db="EMBL/GenBank/DDBJ databases">
        <authorList>
            <consortium name="DOE Joint Genome Institute"/>
            <person name="Ahrendt S."/>
            <person name="Riley R."/>
            <person name="Andreopoulos W."/>
            <person name="Labutti K."/>
            <person name="Pangilinan J."/>
            <person name="Ruiz-Duenas F.J."/>
            <person name="Barrasa J.M."/>
            <person name="Sanchez-Garcia M."/>
            <person name="Camarero S."/>
            <person name="Miyauchi S."/>
            <person name="Serrano A."/>
            <person name="Linde D."/>
            <person name="Babiker R."/>
            <person name="Drula E."/>
            <person name="Ayuso-Fernandez I."/>
            <person name="Pacheco R."/>
            <person name="Padilla G."/>
            <person name="Ferreira P."/>
            <person name="Barriuso J."/>
            <person name="Kellner H."/>
            <person name="Castanera R."/>
            <person name="Alfaro M."/>
            <person name="Ramirez L."/>
            <person name="Pisabarro A.G."/>
            <person name="Kuo A."/>
            <person name="Tritt A."/>
            <person name="Lipzen A."/>
            <person name="He G."/>
            <person name="Yan M."/>
            <person name="Ng V."/>
            <person name="Cullen D."/>
            <person name="Martin F."/>
            <person name="Rosso M.-N."/>
            <person name="Henrissat B."/>
            <person name="Hibbett D."/>
            <person name="Martinez A.T."/>
            <person name="Grigoriev I.V."/>
        </authorList>
    </citation>
    <scope>NUCLEOTIDE SEQUENCE</scope>
    <source>
        <strain evidence="1">MF-IS2</strain>
    </source>
</reference>
<dbReference type="Gene3D" id="6.10.140.1230">
    <property type="match status" value="1"/>
</dbReference>
<evidence type="ECO:0000313" key="1">
    <source>
        <dbReference type="EMBL" id="KAF9454637.1"/>
    </source>
</evidence>
<dbReference type="GO" id="GO:0009898">
    <property type="term" value="C:cytoplasmic side of plasma membrane"/>
    <property type="evidence" value="ECO:0007669"/>
    <property type="project" value="TreeGrafter"/>
</dbReference>
<dbReference type="GO" id="GO:0005771">
    <property type="term" value="C:multivesicular body"/>
    <property type="evidence" value="ECO:0007669"/>
    <property type="project" value="TreeGrafter"/>
</dbReference>
<accession>A0A9P5XNA8</accession>
<protein>
    <recommendedName>
        <fullName evidence="3">Charged multivesicular body protein 7</fullName>
    </recommendedName>
</protein>
<dbReference type="GO" id="GO:0032511">
    <property type="term" value="P:late endosome to vacuole transport via multivesicular body sorting pathway"/>
    <property type="evidence" value="ECO:0007669"/>
    <property type="project" value="TreeGrafter"/>
</dbReference>
<dbReference type="PANTHER" id="PTHR22761:SF96">
    <property type="entry name" value="BCDNA.GH08385"/>
    <property type="match status" value="1"/>
</dbReference>